<accession>A0ABV2ETL0</accession>
<dbReference type="Proteomes" id="UP001549134">
    <property type="component" value="Unassembled WGS sequence"/>
</dbReference>
<dbReference type="PANTHER" id="PTHR43649">
    <property type="entry name" value="ARABINOSE-BINDING PROTEIN-RELATED"/>
    <property type="match status" value="1"/>
</dbReference>
<name>A0ABV2ETL0_9STRE</name>
<dbReference type="PROSITE" id="PS51257">
    <property type="entry name" value="PROKAR_LIPOPROTEIN"/>
    <property type="match status" value="1"/>
</dbReference>
<protein>
    <submittedName>
        <fullName evidence="2">Aldouronate transport system substrate-binding protein</fullName>
    </submittedName>
</protein>
<sequence length="520" mass="57962">MKKRIFKSMLLSGLVLSALTACGTSESSSSTTSDESNEFTITTVRWSDWGDDFTKGFLEEAEKNAGIDVDWDVYVAADWTDKKAVLLAGGDLPDAFLGSNVLNDSEIAQNQSLFIPLEDLIKEHMPNLSKILENDPKLKAMITSPDGHIYSLPKKAPMRPIISNQLFINKKWLDNLNLEMPETYDEFVKVLEAFKNEDANGNGDKNDEIPYGTGNVNATFAYILPFDNRLGADNTYEMSLKDGKPVYLRATENYKAGIKAMSEAYQAGLIDSELFTQDESMASAKRMDKEVARVGVSGGWTADATFGLHADEYVALTPLAGPDGNRYVFSDPDHYNYARNELLITTSAKNPEKLLEWADQFYTDDASIQTFYGSFGIGTEKTETGFAVLPPQDGKSADEWAWVNSLRDFGPKYVADGFNDKVEIDESQGDGLKLKLDSEINQYALPAFPNVSYSQEELTRLSAIYVDINSYATQMASKWVVEGGIDKEWDDYIKQLKAMGLDEFMQIQEAAFERYQSVAQ</sequence>
<dbReference type="PANTHER" id="PTHR43649:SF17">
    <property type="entry name" value="ABC TRANSPORTER SOLUTE BINDING PROTEIN-SUGAR TRANSPORT"/>
    <property type="match status" value="1"/>
</dbReference>
<dbReference type="Gene3D" id="3.40.190.10">
    <property type="entry name" value="Periplasmic binding protein-like II"/>
    <property type="match status" value="2"/>
</dbReference>
<feature type="chain" id="PRO_5046514350" evidence="1">
    <location>
        <begin position="24"/>
        <end position="520"/>
    </location>
</feature>
<gene>
    <name evidence="2" type="ORF">ABID50_001114</name>
</gene>
<evidence type="ECO:0000313" key="3">
    <source>
        <dbReference type="Proteomes" id="UP001549134"/>
    </source>
</evidence>
<evidence type="ECO:0000313" key="2">
    <source>
        <dbReference type="EMBL" id="MET3533957.1"/>
    </source>
</evidence>
<evidence type="ECO:0000256" key="1">
    <source>
        <dbReference type="SAM" id="SignalP"/>
    </source>
</evidence>
<keyword evidence="1" id="KW-0732">Signal</keyword>
<dbReference type="RefSeq" id="WP_172025188.1">
    <property type="nucleotide sequence ID" value="NZ_AP024276.1"/>
</dbReference>
<keyword evidence="3" id="KW-1185">Reference proteome</keyword>
<organism evidence="2 3">
    <name type="scientific">Streptococcus parasuis</name>
    <dbReference type="NCBI Taxonomy" id="1501662"/>
    <lineage>
        <taxon>Bacteria</taxon>
        <taxon>Bacillati</taxon>
        <taxon>Bacillota</taxon>
        <taxon>Bacilli</taxon>
        <taxon>Lactobacillales</taxon>
        <taxon>Streptococcaceae</taxon>
        <taxon>Streptococcus</taxon>
    </lineage>
</organism>
<dbReference type="EMBL" id="JBEPLX010000010">
    <property type="protein sequence ID" value="MET3533957.1"/>
    <property type="molecule type" value="Genomic_DNA"/>
</dbReference>
<proteinExistence type="predicted"/>
<dbReference type="SUPFAM" id="SSF53850">
    <property type="entry name" value="Periplasmic binding protein-like II"/>
    <property type="match status" value="1"/>
</dbReference>
<reference evidence="2 3" key="1">
    <citation type="submission" date="2024-06" db="EMBL/GenBank/DDBJ databases">
        <title>Genomic Encyclopedia of Type Strains, Phase IV (KMG-IV): sequencing the most valuable type-strain genomes for metagenomic binning, comparative biology and taxonomic classification.</title>
        <authorList>
            <person name="Goeker M."/>
        </authorList>
    </citation>
    <scope>NUCLEOTIDE SEQUENCE [LARGE SCALE GENOMIC DNA]</scope>
    <source>
        <strain evidence="2 3">DSM 29126</strain>
    </source>
</reference>
<comment type="caution">
    <text evidence="2">The sequence shown here is derived from an EMBL/GenBank/DDBJ whole genome shotgun (WGS) entry which is preliminary data.</text>
</comment>
<dbReference type="InterPro" id="IPR050490">
    <property type="entry name" value="Bact_solute-bd_prot1"/>
</dbReference>
<feature type="signal peptide" evidence="1">
    <location>
        <begin position="1"/>
        <end position="23"/>
    </location>
</feature>
<dbReference type="GeneID" id="78827404"/>